<accession>A0ABX1LTB6</accession>
<comment type="caution">
    <text evidence="2">The sequence shown here is derived from an EMBL/GenBank/DDBJ whole genome shotgun (WGS) entry which is preliminary data.</text>
</comment>
<name>A0ABX1LTB6_9CYAN</name>
<reference evidence="2 3" key="1">
    <citation type="submission" date="2020-03" db="EMBL/GenBank/DDBJ databases">
        <title>Draft Genome Sequence of 2-Methylisoborneol Producing Pseudanabaena yagii Strain GIHE-NHR1 Isolated from North Han River in South Korea.</title>
        <authorList>
            <person name="Jeong J."/>
        </authorList>
    </citation>
    <scope>NUCLEOTIDE SEQUENCE [LARGE SCALE GENOMIC DNA]</scope>
    <source>
        <strain evidence="2 3">GIHE-NHR1</strain>
    </source>
</reference>
<dbReference type="InterPro" id="IPR046633">
    <property type="entry name" value="DUF6745"/>
</dbReference>
<dbReference type="RefSeq" id="WP_169364174.1">
    <property type="nucleotide sequence ID" value="NZ_JAAVJL010000001.1"/>
</dbReference>
<gene>
    <name evidence="2" type="ORF">HC246_15515</name>
</gene>
<sequence>MITTLTETQEKLLNAYRQKWRSLSLSTERIDRTKAKAAVRDLYKLKQKAQPETLFFASPRSAMRYLLFRRGKIIKEKLKDHFLPDQRCQLLTSLCENLQKILWEQSVLAMQDTIWADLWLQIANQILPEEELLQRICEANFGNVPIDPEMKANFLTGIIRDRTLISYSLLHPTSDILGNCSWSQIYTVSENKYSSFLWNQVASQLVYQIREELETILWKALEKQTDTQVSPEFKQQKKFDFAGSILQNLTQNFSCSHPPLFQSMRPELWDRDGVTIDFCISELNCDYDHQTWEVFQALTQNCGFIFPHEDVCLVCDRPTKLSLDNQDRLHGEGEPALLFADGYSIYANHGTILPEKYGRVLPQNWQIDWLHQEPNLVIKESLILIHTTYTKSDQPISQLTTTQETEISRYQKKWYRIALSTERIDHLKASKAIKTLYQYSNQPEPNIIFCDSPHAAWSSDLFKQQRPWISWAGIITSLEEQIKKQLEPEFLFRLRMKFRDRDRKFKDIDISLAIEAYSEGVLITLDSEFGQNSFRWRRWAGDDRLLMVHNHPELWAIEGMYLDFCFSVLGCSYDRSTWSMFQEVVQHCGWIYPYKNACIVCDRPTNISLIKASKSLVDKDELIIQYSDGYCLNTLNR</sequence>
<evidence type="ECO:0000313" key="2">
    <source>
        <dbReference type="EMBL" id="NMF59387.1"/>
    </source>
</evidence>
<feature type="domain" description="DUF6745" evidence="1">
    <location>
        <begin position="291"/>
        <end position="361"/>
    </location>
</feature>
<protein>
    <recommendedName>
        <fullName evidence="1">DUF6745 domain-containing protein</fullName>
    </recommendedName>
</protein>
<dbReference type="EMBL" id="JAAVJL010000001">
    <property type="protein sequence ID" value="NMF59387.1"/>
    <property type="molecule type" value="Genomic_DNA"/>
</dbReference>
<dbReference type="Proteomes" id="UP000738376">
    <property type="component" value="Unassembled WGS sequence"/>
</dbReference>
<feature type="domain" description="DUF6745" evidence="1">
    <location>
        <begin position="576"/>
        <end position="634"/>
    </location>
</feature>
<evidence type="ECO:0000313" key="3">
    <source>
        <dbReference type="Proteomes" id="UP000738376"/>
    </source>
</evidence>
<keyword evidence="3" id="KW-1185">Reference proteome</keyword>
<proteinExistence type="predicted"/>
<evidence type="ECO:0000259" key="1">
    <source>
        <dbReference type="Pfam" id="PF20530"/>
    </source>
</evidence>
<dbReference type="Pfam" id="PF20530">
    <property type="entry name" value="DUF6745"/>
    <property type="match status" value="2"/>
</dbReference>
<organism evidence="2 3">
    <name type="scientific">Pseudanabaena yagii GIHE-NHR1</name>
    <dbReference type="NCBI Taxonomy" id="2722753"/>
    <lineage>
        <taxon>Bacteria</taxon>
        <taxon>Bacillati</taxon>
        <taxon>Cyanobacteriota</taxon>
        <taxon>Cyanophyceae</taxon>
        <taxon>Pseudanabaenales</taxon>
        <taxon>Pseudanabaenaceae</taxon>
        <taxon>Pseudanabaena</taxon>
        <taxon>Pseudanabaena yagii</taxon>
    </lineage>
</organism>